<feature type="compositionally biased region" description="Basic residues" evidence="12">
    <location>
        <begin position="225"/>
        <end position="239"/>
    </location>
</feature>
<name>A0A5C6ND37_9TELE</name>
<evidence type="ECO:0000256" key="1">
    <source>
        <dbReference type="ARBA" id="ARBA00004123"/>
    </source>
</evidence>
<evidence type="ECO:0000256" key="4">
    <source>
        <dbReference type="ARBA" id="ARBA00022737"/>
    </source>
</evidence>
<dbReference type="InterPro" id="IPR039149">
    <property type="entry name" value="ZNF800"/>
</dbReference>
<feature type="compositionally biased region" description="Polar residues" evidence="12">
    <location>
        <begin position="688"/>
        <end position="706"/>
    </location>
</feature>
<keyword evidence="15" id="KW-1185">Reference proteome</keyword>
<dbReference type="PANTHER" id="PTHR21020">
    <property type="entry name" value="ZINC FINGER PROTEIN 800"/>
    <property type="match status" value="1"/>
</dbReference>
<feature type="domain" description="C2H2-type" evidence="13">
    <location>
        <begin position="1077"/>
        <end position="1104"/>
    </location>
</feature>
<keyword evidence="8" id="KW-0238">DNA-binding</keyword>
<feature type="domain" description="C2H2-type" evidence="13">
    <location>
        <begin position="847"/>
        <end position="874"/>
    </location>
</feature>
<dbReference type="PROSITE" id="PS00028">
    <property type="entry name" value="ZINC_FINGER_C2H2_1"/>
    <property type="match status" value="5"/>
</dbReference>
<evidence type="ECO:0000256" key="12">
    <source>
        <dbReference type="SAM" id="MobiDB-lite"/>
    </source>
</evidence>
<feature type="region of interest" description="Disordered" evidence="12">
    <location>
        <begin position="1097"/>
        <end position="1122"/>
    </location>
</feature>
<evidence type="ECO:0000256" key="5">
    <source>
        <dbReference type="ARBA" id="ARBA00022771"/>
    </source>
</evidence>
<dbReference type="Pfam" id="PF00096">
    <property type="entry name" value="zf-C2H2"/>
    <property type="match status" value="1"/>
</dbReference>
<feature type="compositionally biased region" description="Polar residues" evidence="12">
    <location>
        <begin position="82"/>
        <end position="92"/>
    </location>
</feature>
<comment type="caution">
    <text evidence="14">The sequence shown here is derived from an EMBL/GenBank/DDBJ whole genome shotgun (WGS) entry which is preliminary data.</text>
</comment>
<feature type="compositionally biased region" description="Low complexity" evidence="12">
    <location>
        <begin position="806"/>
        <end position="829"/>
    </location>
</feature>
<dbReference type="PANTHER" id="PTHR21020:SF0">
    <property type="entry name" value="ZINC FINGER PROTEIN 800"/>
    <property type="match status" value="1"/>
</dbReference>
<dbReference type="Pfam" id="PF16622">
    <property type="entry name" value="zf-C2H2_11"/>
    <property type="match status" value="1"/>
</dbReference>
<dbReference type="AlphaFoldDB" id="A0A5C6ND37"/>
<evidence type="ECO:0000256" key="2">
    <source>
        <dbReference type="ARBA" id="ARBA00006991"/>
    </source>
</evidence>
<dbReference type="PROSITE" id="PS50157">
    <property type="entry name" value="ZINC_FINGER_C2H2_2"/>
    <property type="match status" value="5"/>
</dbReference>
<evidence type="ECO:0000256" key="7">
    <source>
        <dbReference type="ARBA" id="ARBA00023015"/>
    </source>
</evidence>
<dbReference type="Pfam" id="PF13912">
    <property type="entry name" value="zf-C2H2_6"/>
    <property type="match status" value="1"/>
</dbReference>
<reference evidence="14 15" key="1">
    <citation type="submission" date="2019-04" db="EMBL/GenBank/DDBJ databases">
        <title>Chromosome genome assembly for Takifugu flavidus.</title>
        <authorList>
            <person name="Xiao S."/>
        </authorList>
    </citation>
    <scope>NUCLEOTIDE SEQUENCE [LARGE SCALE GENOMIC DNA]</scope>
    <source>
        <strain evidence="14">HTHZ2018</strain>
        <tissue evidence="14">Muscle</tissue>
    </source>
</reference>
<gene>
    <name evidence="14" type="ORF">D4764_22G0002660</name>
</gene>
<feature type="domain" description="C2H2-type" evidence="13">
    <location>
        <begin position="618"/>
        <end position="646"/>
    </location>
</feature>
<dbReference type="InterPro" id="IPR036236">
    <property type="entry name" value="Znf_C2H2_sf"/>
</dbReference>
<keyword evidence="4" id="KW-0677">Repeat</keyword>
<evidence type="ECO:0000256" key="3">
    <source>
        <dbReference type="ARBA" id="ARBA00022723"/>
    </source>
</evidence>
<feature type="region of interest" description="Disordered" evidence="12">
    <location>
        <begin position="79"/>
        <end position="105"/>
    </location>
</feature>
<evidence type="ECO:0000256" key="8">
    <source>
        <dbReference type="ARBA" id="ARBA00023125"/>
    </source>
</evidence>
<dbReference type="GO" id="GO:0003677">
    <property type="term" value="F:DNA binding"/>
    <property type="evidence" value="ECO:0007669"/>
    <property type="project" value="UniProtKB-KW"/>
</dbReference>
<dbReference type="SUPFAM" id="SSF57667">
    <property type="entry name" value="beta-beta-alpha zinc fingers"/>
    <property type="match status" value="2"/>
</dbReference>
<feature type="domain" description="C2H2-type" evidence="13">
    <location>
        <begin position="721"/>
        <end position="744"/>
    </location>
</feature>
<accession>A0A5C6ND37</accession>
<feature type="compositionally biased region" description="Basic and acidic residues" evidence="12">
    <location>
        <begin position="529"/>
        <end position="547"/>
    </location>
</feature>
<evidence type="ECO:0000256" key="10">
    <source>
        <dbReference type="ARBA" id="ARBA00023242"/>
    </source>
</evidence>
<keyword evidence="6" id="KW-0862">Zinc</keyword>
<feature type="compositionally biased region" description="Basic residues" evidence="12">
    <location>
        <begin position="182"/>
        <end position="193"/>
    </location>
</feature>
<protein>
    <submittedName>
        <fullName evidence="14">Zinc finger protein 800</fullName>
    </submittedName>
</protein>
<sequence length="1122" mass="121333">MGGDGVANGDRADAAPAERRANRRGAGRPRSTCASARQQRADPRFLINAEGSASSSGRAGFLPRCPGCVSGCVHTPVEASAGQASPGESTPDWNPRPAFPLRRGAVSRPGSVRLLPLRFETPHMAPSSAAQELFTSQKVTDSAPSVDALGVVRDAVLRPHRGRGRRGAPAYPSVRGGEKVKHPQQVKRSRRATFHSPSHQPLQLVRCRCVLVGAVPHAGPGSMVKAHKSAGRKSSHCHRTQSAGPAEMEEDPIQPDLQGPSQEEASGKAEPPPAQAPPHTSAPASPSSLDQEEALTKAQEEGLSACQSQSKQLWKPIPPLLPEAHAKTKDQSCQTEEQSSAPHQGHNTGACGEPGDPPLLQQPLQTSKSGIQQIIECFRSGTAQLKHMLLREVDTIFECKLCRSLFRGLPNLITHKEYYCLTRLPEYDGSPGDDRQSVAVKDLLDAIYPRSDKPDYVVRLEPIQTSTKAVFQYITTEEELARYPSRTPSARESPVTCEGETVEGPEDNQPNQQAGAESHGSPGQYRGQRRWEAEEESKAEQTQHEDEGSTSGVEDVTISCCLCGQDFNSRRSIRRHCRKMHQTKLEELRKFTETRTVPTSLLSMVKGRPRTLSTPTGKSCPVCLKSFATKANVRRHFDEVHRGLRRDTITPSIASQPGPPFSLEATPPRKNNNSSSSSSASPMRGPNAKTTPVNSKAPPSQNQPKTPSQVSASSQASPASCRCTLCKRNYSSQLMLKRHMRIVHKVYSLKSNRSPAATSSTAPAAQNSGSSSGAAASGSNNINRQHRDSEGRSCGAKRGEGEGRRAPAQPQDGAAPPPASSRSSNALASGVPSKMTKLSVGFDFKQLYCKLCKRQFSSRQNLTKHIELHTDGNDIFIKFYRCPLCRYESRRKRDVLRHVTVVHKKSSAYLAKIMPKLESRAVKRLAEVVLSSTSSNKRTGGSVKEEVNGRQASSSSSSSSPSPPVTRKQEGSAATPSTSAGAASSSHVPSSVTRKQQDASPPPAPASTPVTRKQERQQTHRPVSPPLTRRSEKHQRNSSRAASPGAQPPHTRRNDAQADGGGSSSTEVRVTKNFSLHACDQCGRAFAKKLYLESHKRSHRNAPTAAANRRKGVSTRSKSMAW</sequence>
<dbReference type="GO" id="GO:0008270">
    <property type="term" value="F:zinc ion binding"/>
    <property type="evidence" value="ECO:0007669"/>
    <property type="project" value="UniProtKB-KW"/>
</dbReference>
<evidence type="ECO:0000256" key="6">
    <source>
        <dbReference type="ARBA" id="ARBA00022833"/>
    </source>
</evidence>
<keyword evidence="7" id="KW-0805">Transcription regulation</keyword>
<feature type="domain" description="C2H2-type" evidence="13">
    <location>
        <begin position="558"/>
        <end position="586"/>
    </location>
</feature>
<dbReference type="InterPro" id="IPR013087">
    <property type="entry name" value="Znf_C2H2_type"/>
</dbReference>
<keyword evidence="10" id="KW-0539">Nucleus</keyword>
<dbReference type="InterPro" id="IPR041697">
    <property type="entry name" value="Znf-C2H2_11"/>
</dbReference>
<dbReference type="Gene3D" id="3.30.160.60">
    <property type="entry name" value="Classic Zinc Finger"/>
    <property type="match status" value="2"/>
</dbReference>
<proteinExistence type="inferred from homology"/>
<comment type="subcellular location">
    <subcellularLocation>
        <location evidence="1">Nucleus</location>
    </subcellularLocation>
</comment>
<feature type="region of interest" description="Disordered" evidence="12">
    <location>
        <begin position="751"/>
        <end position="830"/>
    </location>
</feature>
<evidence type="ECO:0000259" key="13">
    <source>
        <dbReference type="PROSITE" id="PS50157"/>
    </source>
</evidence>
<keyword evidence="5 11" id="KW-0863">Zinc-finger</keyword>
<feature type="compositionally biased region" description="Low complexity" evidence="12">
    <location>
        <begin position="49"/>
        <end position="60"/>
    </location>
</feature>
<feature type="compositionally biased region" description="Basic and acidic residues" evidence="12">
    <location>
        <begin position="10"/>
        <end position="20"/>
    </location>
</feature>
<feature type="region of interest" description="Disordered" evidence="12">
    <location>
        <begin position="642"/>
        <end position="718"/>
    </location>
</feature>
<feature type="compositionally biased region" description="Polar residues" evidence="12">
    <location>
        <begin position="331"/>
        <end position="347"/>
    </location>
</feature>
<feature type="compositionally biased region" description="Low complexity" evidence="12">
    <location>
        <begin position="671"/>
        <end position="681"/>
    </location>
</feature>
<feature type="region of interest" description="Disordered" evidence="12">
    <location>
        <begin position="222"/>
        <end position="310"/>
    </location>
</feature>
<feature type="compositionally biased region" description="Basic and acidic residues" evidence="12">
    <location>
        <begin position="785"/>
        <end position="805"/>
    </location>
</feature>
<dbReference type="EMBL" id="RHFK02000015">
    <property type="protein sequence ID" value="TWW64619.1"/>
    <property type="molecule type" value="Genomic_DNA"/>
</dbReference>
<feature type="region of interest" description="Disordered" evidence="12">
    <location>
        <begin position="1"/>
        <end position="60"/>
    </location>
</feature>
<keyword evidence="3" id="KW-0479">Metal-binding</keyword>
<feature type="compositionally biased region" description="Low complexity" evidence="12">
    <location>
        <begin position="754"/>
        <end position="781"/>
    </location>
</feature>
<feature type="compositionally biased region" description="Low complexity" evidence="12">
    <location>
        <begin position="971"/>
        <end position="986"/>
    </location>
</feature>
<keyword evidence="9" id="KW-0804">Transcription</keyword>
<comment type="similarity">
    <text evidence="2">Belongs to the krueppel C2H2-type zinc-finger protein family.</text>
</comment>
<feature type="region of interest" description="Disordered" evidence="12">
    <location>
        <begin position="482"/>
        <end position="551"/>
    </location>
</feature>
<evidence type="ECO:0000313" key="15">
    <source>
        <dbReference type="Proteomes" id="UP000324091"/>
    </source>
</evidence>
<organism evidence="14 15">
    <name type="scientific">Takifugu flavidus</name>
    <name type="common">sansaifugu</name>
    <dbReference type="NCBI Taxonomy" id="433684"/>
    <lineage>
        <taxon>Eukaryota</taxon>
        <taxon>Metazoa</taxon>
        <taxon>Chordata</taxon>
        <taxon>Craniata</taxon>
        <taxon>Vertebrata</taxon>
        <taxon>Euteleostomi</taxon>
        <taxon>Actinopterygii</taxon>
        <taxon>Neopterygii</taxon>
        <taxon>Teleostei</taxon>
        <taxon>Neoteleostei</taxon>
        <taxon>Acanthomorphata</taxon>
        <taxon>Eupercaria</taxon>
        <taxon>Tetraodontiformes</taxon>
        <taxon>Tetradontoidea</taxon>
        <taxon>Tetraodontidae</taxon>
        <taxon>Takifugu</taxon>
    </lineage>
</organism>
<dbReference type="SMART" id="SM00355">
    <property type="entry name" value="ZnF_C2H2"/>
    <property type="match status" value="7"/>
</dbReference>
<feature type="compositionally biased region" description="Low complexity" evidence="12">
    <location>
        <begin position="707"/>
        <end position="718"/>
    </location>
</feature>
<feature type="compositionally biased region" description="Low complexity" evidence="12">
    <location>
        <begin position="277"/>
        <end position="288"/>
    </location>
</feature>
<feature type="region of interest" description="Disordered" evidence="12">
    <location>
        <begin position="931"/>
        <end position="1067"/>
    </location>
</feature>
<evidence type="ECO:0000256" key="11">
    <source>
        <dbReference type="PROSITE-ProRule" id="PRU00042"/>
    </source>
</evidence>
<evidence type="ECO:0000313" key="14">
    <source>
        <dbReference type="EMBL" id="TWW64619.1"/>
    </source>
</evidence>
<evidence type="ECO:0000256" key="9">
    <source>
        <dbReference type="ARBA" id="ARBA00023163"/>
    </source>
</evidence>
<feature type="region of interest" description="Disordered" evidence="12">
    <location>
        <begin position="161"/>
        <end position="199"/>
    </location>
</feature>
<dbReference type="GO" id="GO:0005634">
    <property type="term" value="C:nucleus"/>
    <property type="evidence" value="ECO:0007669"/>
    <property type="project" value="UniProtKB-SubCell"/>
</dbReference>
<dbReference type="Proteomes" id="UP000324091">
    <property type="component" value="Chromosome 22"/>
</dbReference>
<feature type="region of interest" description="Disordered" evidence="12">
    <location>
        <begin position="325"/>
        <end position="363"/>
    </location>
</feature>